<dbReference type="PROSITE" id="PS01131">
    <property type="entry name" value="RRNA_A_DIMETH"/>
    <property type="match status" value="1"/>
</dbReference>
<dbReference type="PROSITE" id="PS00092">
    <property type="entry name" value="N6_MTASE"/>
    <property type="match status" value="1"/>
</dbReference>
<keyword evidence="5 6" id="KW-0819">tRNA processing</keyword>
<name>A0A431WHE7_9GAMM</name>
<accession>A0A431WHE7</accession>
<dbReference type="PANTHER" id="PTHR47739">
    <property type="entry name" value="TRNA1(VAL) (ADENINE(37)-N6)-METHYLTRANSFERASE"/>
    <property type="match status" value="1"/>
</dbReference>
<dbReference type="Pfam" id="PF05175">
    <property type="entry name" value="MTS"/>
    <property type="match status" value="1"/>
</dbReference>
<dbReference type="GO" id="GO:0003676">
    <property type="term" value="F:nucleic acid binding"/>
    <property type="evidence" value="ECO:0007669"/>
    <property type="project" value="InterPro"/>
</dbReference>
<dbReference type="Proteomes" id="UP000282060">
    <property type="component" value="Unassembled WGS sequence"/>
</dbReference>
<evidence type="ECO:0000259" key="7">
    <source>
        <dbReference type="Pfam" id="PF05175"/>
    </source>
</evidence>
<comment type="function">
    <text evidence="6">Specifically methylates the adenine in position 37 of tRNA(1)(Val) (anticodon cmo5UAC).</text>
</comment>
<dbReference type="GO" id="GO:0008033">
    <property type="term" value="P:tRNA processing"/>
    <property type="evidence" value="ECO:0007669"/>
    <property type="project" value="UniProtKB-UniRule"/>
</dbReference>
<keyword evidence="3 6" id="KW-0808">Transferase</keyword>
<evidence type="ECO:0000313" key="9">
    <source>
        <dbReference type="Proteomes" id="UP000282060"/>
    </source>
</evidence>
<dbReference type="PRINTS" id="PR00507">
    <property type="entry name" value="N12N6MTFRASE"/>
</dbReference>
<gene>
    <name evidence="8" type="ORF">EKG39_04585</name>
</gene>
<dbReference type="PANTHER" id="PTHR47739:SF1">
    <property type="entry name" value="TRNA1(VAL) (ADENINE(37)-N6)-METHYLTRANSFERASE"/>
    <property type="match status" value="1"/>
</dbReference>
<evidence type="ECO:0000256" key="1">
    <source>
        <dbReference type="ARBA" id="ARBA00022490"/>
    </source>
</evidence>
<evidence type="ECO:0000256" key="5">
    <source>
        <dbReference type="ARBA" id="ARBA00022694"/>
    </source>
</evidence>
<reference evidence="8 9" key="1">
    <citation type="submission" date="2018-12" db="EMBL/GenBank/DDBJ databases">
        <authorList>
            <person name="Yu L."/>
        </authorList>
    </citation>
    <scope>NUCLEOTIDE SEQUENCE [LARGE SCALE GENOMIC DNA]</scope>
    <source>
        <strain evidence="8 9">HAW-EB5</strain>
    </source>
</reference>
<sequence>MAFTFKQFHIDDFGCGMPVSTDAVILGAWAPLSDAQNILDIGAGSGLLSLMATQRSNAEVTSVELDDTAVNACQKNFAASPWTSRLTVMHSSVQDFSKQHLETEGMLFDHIICNPPYFKGGTQSQNKLRAQARHTGTLDFCALLEAIGTLLAPNGTASLILPSQSMSEFELSLADSLLEFSQVTDISDSQRKTPHRHLFTLCHKSSCAPAKSIDLVTEHFCIKELDGSYTEEMKQLITGFYLKY</sequence>
<proteinExistence type="inferred from homology"/>
<dbReference type="EMBL" id="RXNV01000001">
    <property type="protein sequence ID" value="RTR34942.1"/>
    <property type="molecule type" value="Genomic_DNA"/>
</dbReference>
<comment type="subcellular location">
    <subcellularLocation>
        <location evidence="6">Cytoplasm</location>
    </subcellularLocation>
</comment>
<dbReference type="AlphaFoldDB" id="A0A431WHE7"/>
<dbReference type="Gene3D" id="3.40.50.150">
    <property type="entry name" value="Vaccinia Virus protein VP39"/>
    <property type="match status" value="1"/>
</dbReference>
<keyword evidence="4 6" id="KW-0949">S-adenosyl-L-methionine</keyword>
<evidence type="ECO:0000256" key="2">
    <source>
        <dbReference type="ARBA" id="ARBA00022603"/>
    </source>
</evidence>
<dbReference type="RefSeq" id="WP_126504545.1">
    <property type="nucleotide sequence ID" value="NZ_RXNV01000001.1"/>
</dbReference>
<dbReference type="GO" id="GO:0016430">
    <property type="term" value="F:tRNA (adenine-N6)-methyltransferase activity"/>
    <property type="evidence" value="ECO:0007669"/>
    <property type="project" value="UniProtKB-UniRule"/>
</dbReference>
<comment type="catalytic activity">
    <reaction evidence="6">
        <text>adenosine(37) in tRNA1(Val) + S-adenosyl-L-methionine = N(6)-methyladenosine(37) in tRNA1(Val) + S-adenosyl-L-homocysteine + H(+)</text>
        <dbReference type="Rhea" id="RHEA:43160"/>
        <dbReference type="Rhea" id="RHEA-COMP:10369"/>
        <dbReference type="Rhea" id="RHEA-COMP:10370"/>
        <dbReference type="ChEBI" id="CHEBI:15378"/>
        <dbReference type="ChEBI" id="CHEBI:57856"/>
        <dbReference type="ChEBI" id="CHEBI:59789"/>
        <dbReference type="ChEBI" id="CHEBI:74411"/>
        <dbReference type="ChEBI" id="CHEBI:74449"/>
        <dbReference type="EC" id="2.1.1.223"/>
    </reaction>
</comment>
<dbReference type="InterPro" id="IPR029063">
    <property type="entry name" value="SAM-dependent_MTases_sf"/>
</dbReference>
<dbReference type="OrthoDB" id="5383291at2"/>
<protein>
    <recommendedName>
        <fullName evidence="6">tRNA1(Val) (adenine(37)-N6)-methyltransferase</fullName>
        <ecNumber evidence="6">2.1.1.223</ecNumber>
    </recommendedName>
    <alternativeName>
        <fullName evidence="6">tRNA m6A37 methyltransferase</fullName>
    </alternativeName>
</protein>
<dbReference type="GO" id="GO:0000179">
    <property type="term" value="F:rRNA (adenine-N6,N6-)-dimethyltransferase activity"/>
    <property type="evidence" value="ECO:0007669"/>
    <property type="project" value="InterPro"/>
</dbReference>
<dbReference type="InterPro" id="IPR020596">
    <property type="entry name" value="rRNA_Ade_Mease_Trfase_CS"/>
</dbReference>
<evidence type="ECO:0000256" key="4">
    <source>
        <dbReference type="ARBA" id="ARBA00022691"/>
    </source>
</evidence>
<keyword evidence="2 6" id="KW-0489">Methyltransferase</keyword>
<dbReference type="InterPro" id="IPR002052">
    <property type="entry name" value="DNA_methylase_N6_adenine_CS"/>
</dbReference>
<evidence type="ECO:0000256" key="6">
    <source>
        <dbReference type="HAMAP-Rule" id="MF_01872"/>
    </source>
</evidence>
<dbReference type="HAMAP" id="MF_01872">
    <property type="entry name" value="tRNA_methyltr_YfiC"/>
    <property type="match status" value="1"/>
</dbReference>
<comment type="caution">
    <text evidence="8">The sequence shown here is derived from an EMBL/GenBank/DDBJ whole genome shotgun (WGS) entry which is preliminary data.</text>
</comment>
<dbReference type="InterPro" id="IPR022882">
    <property type="entry name" value="tRNA_adenine-N6_MeTrfase"/>
</dbReference>
<dbReference type="SUPFAM" id="SSF53335">
    <property type="entry name" value="S-adenosyl-L-methionine-dependent methyltransferases"/>
    <property type="match status" value="1"/>
</dbReference>
<evidence type="ECO:0000256" key="3">
    <source>
        <dbReference type="ARBA" id="ARBA00022679"/>
    </source>
</evidence>
<dbReference type="GO" id="GO:0005737">
    <property type="term" value="C:cytoplasm"/>
    <property type="evidence" value="ECO:0007669"/>
    <property type="project" value="UniProtKB-SubCell"/>
</dbReference>
<organism evidence="8 9">
    <name type="scientific">Shewanella atlantica</name>
    <dbReference type="NCBI Taxonomy" id="271099"/>
    <lineage>
        <taxon>Bacteria</taxon>
        <taxon>Pseudomonadati</taxon>
        <taxon>Pseudomonadota</taxon>
        <taxon>Gammaproteobacteria</taxon>
        <taxon>Alteromonadales</taxon>
        <taxon>Shewanellaceae</taxon>
        <taxon>Shewanella</taxon>
    </lineage>
</organism>
<evidence type="ECO:0000313" key="8">
    <source>
        <dbReference type="EMBL" id="RTR34942.1"/>
    </source>
</evidence>
<comment type="similarity">
    <text evidence="6">Belongs to the methyltransferase superfamily. tRNA (adenine-N(6)-)-methyltransferase family.</text>
</comment>
<keyword evidence="1 6" id="KW-0963">Cytoplasm</keyword>
<keyword evidence="9" id="KW-1185">Reference proteome</keyword>
<feature type="domain" description="Methyltransferase small" evidence="7">
    <location>
        <begin position="34"/>
        <end position="125"/>
    </location>
</feature>
<dbReference type="CDD" id="cd02440">
    <property type="entry name" value="AdoMet_MTases"/>
    <property type="match status" value="1"/>
</dbReference>
<dbReference type="EC" id="2.1.1.223" evidence="6"/>
<dbReference type="InterPro" id="IPR007848">
    <property type="entry name" value="Small_mtfrase_dom"/>
</dbReference>
<dbReference type="InterPro" id="IPR050210">
    <property type="entry name" value="tRNA_Adenine-N(6)_MTase"/>
</dbReference>